<protein>
    <submittedName>
        <fullName evidence="5">ABC transporter substrate-binding protein</fullName>
    </submittedName>
</protein>
<dbReference type="InterPro" id="IPR051010">
    <property type="entry name" value="BCAA_transport"/>
</dbReference>
<comment type="similarity">
    <text evidence="1">Belongs to the leucine-binding protein family.</text>
</comment>
<comment type="caution">
    <text evidence="5">The sequence shown here is derived from an EMBL/GenBank/DDBJ whole genome shotgun (WGS) entry which is preliminary data.</text>
</comment>
<reference evidence="5 6" key="1">
    <citation type="journal article" date="2024" name="Chem. Sci.">
        <title>Discovery of megapolipeptins by genome mining of a Burkholderiales bacteria collection.</title>
        <authorList>
            <person name="Paulo B.S."/>
            <person name="Recchia M.J.J."/>
            <person name="Lee S."/>
            <person name="Fergusson C.H."/>
            <person name="Romanowski S.B."/>
            <person name="Hernandez A."/>
            <person name="Krull N."/>
            <person name="Liu D.Y."/>
            <person name="Cavanagh H."/>
            <person name="Bos A."/>
            <person name="Gray C.A."/>
            <person name="Murphy B.T."/>
            <person name="Linington R.G."/>
            <person name="Eustaquio A.S."/>
        </authorList>
    </citation>
    <scope>NUCLEOTIDE SEQUENCE [LARGE SCALE GENOMIC DNA]</scope>
    <source>
        <strain evidence="5 6">RL21-008-BIB-A</strain>
    </source>
</reference>
<evidence type="ECO:0000256" key="1">
    <source>
        <dbReference type="ARBA" id="ARBA00010062"/>
    </source>
</evidence>
<evidence type="ECO:0000256" key="3">
    <source>
        <dbReference type="SAM" id="SignalP"/>
    </source>
</evidence>
<feature type="chain" id="PRO_5047071403" evidence="3">
    <location>
        <begin position="23"/>
        <end position="401"/>
    </location>
</feature>
<evidence type="ECO:0000259" key="4">
    <source>
        <dbReference type="Pfam" id="PF13458"/>
    </source>
</evidence>
<dbReference type="PANTHER" id="PTHR30483:SF6">
    <property type="entry name" value="PERIPLASMIC BINDING PROTEIN OF ABC TRANSPORTER FOR NATURAL AMINO ACIDS"/>
    <property type="match status" value="1"/>
</dbReference>
<feature type="signal peptide" evidence="3">
    <location>
        <begin position="1"/>
        <end position="22"/>
    </location>
</feature>
<feature type="domain" description="Leucine-binding protein" evidence="4">
    <location>
        <begin position="28"/>
        <end position="363"/>
    </location>
</feature>
<dbReference type="PANTHER" id="PTHR30483">
    <property type="entry name" value="LEUCINE-SPECIFIC-BINDING PROTEIN"/>
    <property type="match status" value="1"/>
</dbReference>
<keyword evidence="6" id="KW-1185">Reference proteome</keyword>
<dbReference type="Gene3D" id="3.40.50.2300">
    <property type="match status" value="2"/>
</dbReference>
<evidence type="ECO:0000313" key="6">
    <source>
        <dbReference type="Proteomes" id="UP001629246"/>
    </source>
</evidence>
<keyword evidence="2 3" id="KW-0732">Signal</keyword>
<dbReference type="InterPro" id="IPR028081">
    <property type="entry name" value="Leu-bd"/>
</dbReference>
<dbReference type="Proteomes" id="UP001629246">
    <property type="component" value="Unassembled WGS sequence"/>
</dbReference>
<name>A0ABW9AEJ7_9BURK</name>
<dbReference type="EMBL" id="JAQQFM010000010">
    <property type="protein sequence ID" value="MFL9926752.1"/>
    <property type="molecule type" value="Genomic_DNA"/>
</dbReference>
<dbReference type="SUPFAM" id="SSF53822">
    <property type="entry name" value="Periplasmic binding protein-like I"/>
    <property type="match status" value="1"/>
</dbReference>
<accession>A0ABW9AEJ7</accession>
<sequence length="401" mass="43262">MKRVLLQFAVCTCAVWQVAAHAQMSNDKVRIGFISDMSGPFADNDGPGGLEAVRMAIADFGGSVNGKPIEVLSADHQNKADIASAKVREWADVQHVDMVVGGANSAAMLAVNKLVESKKFVFLVVSAGATQFANEECTPYTVQYAYNTTAVARALTSATVKQGGKSWYFLTSDYTFGHSLEGEASKVVLENGGKVLGRVRHPINTEDFSSFLVQAQSSKANVLGLASSGSDTINAIKGAREFGLTQSMKIAGLLLFMNNVESLGLKNAQGLLLSESWYWDQDDASRAFAKRYFAKMKKMPNSLQAADYSATMNYLKAVKSAGSDEPQKVMKQMRAAGVNDMYAKGEIRADGQMVHDFHLYEVKTPAESKGAWDYLKVVATIPGATAFTPLSESKCALARKP</sequence>
<dbReference type="InterPro" id="IPR028082">
    <property type="entry name" value="Peripla_BP_I"/>
</dbReference>
<dbReference type="Pfam" id="PF13458">
    <property type="entry name" value="Peripla_BP_6"/>
    <property type="match status" value="1"/>
</dbReference>
<gene>
    <name evidence="5" type="ORF">PQR62_20935</name>
</gene>
<evidence type="ECO:0000256" key="2">
    <source>
        <dbReference type="ARBA" id="ARBA00022729"/>
    </source>
</evidence>
<proteinExistence type="inferred from homology"/>
<evidence type="ECO:0000313" key="5">
    <source>
        <dbReference type="EMBL" id="MFL9926752.1"/>
    </source>
</evidence>
<dbReference type="RefSeq" id="WP_408159975.1">
    <property type="nucleotide sequence ID" value="NZ_JAQQFM010000010.1"/>
</dbReference>
<organism evidence="5 6">
    <name type="scientific">Herbaspirillum lusitanum</name>
    <dbReference type="NCBI Taxonomy" id="213312"/>
    <lineage>
        <taxon>Bacteria</taxon>
        <taxon>Pseudomonadati</taxon>
        <taxon>Pseudomonadota</taxon>
        <taxon>Betaproteobacteria</taxon>
        <taxon>Burkholderiales</taxon>
        <taxon>Oxalobacteraceae</taxon>
        <taxon>Herbaspirillum</taxon>
    </lineage>
</organism>
<dbReference type="CDD" id="cd06327">
    <property type="entry name" value="PBP1_SBP-like"/>
    <property type="match status" value="1"/>
</dbReference>